<organism evidence="1 2">
    <name type="scientific">Ixodes persulcatus</name>
    <name type="common">Taiga tick</name>
    <dbReference type="NCBI Taxonomy" id="34615"/>
    <lineage>
        <taxon>Eukaryota</taxon>
        <taxon>Metazoa</taxon>
        <taxon>Ecdysozoa</taxon>
        <taxon>Arthropoda</taxon>
        <taxon>Chelicerata</taxon>
        <taxon>Arachnida</taxon>
        <taxon>Acari</taxon>
        <taxon>Parasitiformes</taxon>
        <taxon>Ixodida</taxon>
        <taxon>Ixodoidea</taxon>
        <taxon>Ixodidae</taxon>
        <taxon>Ixodinae</taxon>
        <taxon>Ixodes</taxon>
    </lineage>
</organism>
<dbReference type="Proteomes" id="UP000805193">
    <property type="component" value="Unassembled WGS sequence"/>
</dbReference>
<protein>
    <submittedName>
        <fullName evidence="1">Uncharacterized protein</fullName>
    </submittedName>
</protein>
<evidence type="ECO:0000313" key="1">
    <source>
        <dbReference type="EMBL" id="KAG0444241.1"/>
    </source>
</evidence>
<reference evidence="1 2" key="1">
    <citation type="journal article" date="2020" name="Cell">
        <title>Large-Scale Comparative Analyses of Tick Genomes Elucidate Their Genetic Diversity and Vector Capacities.</title>
        <authorList>
            <consortium name="Tick Genome and Microbiome Consortium (TIGMIC)"/>
            <person name="Jia N."/>
            <person name="Wang J."/>
            <person name="Shi W."/>
            <person name="Du L."/>
            <person name="Sun Y."/>
            <person name="Zhan W."/>
            <person name="Jiang J.F."/>
            <person name="Wang Q."/>
            <person name="Zhang B."/>
            <person name="Ji P."/>
            <person name="Bell-Sakyi L."/>
            <person name="Cui X.M."/>
            <person name="Yuan T.T."/>
            <person name="Jiang B.G."/>
            <person name="Yang W.F."/>
            <person name="Lam T.T."/>
            <person name="Chang Q.C."/>
            <person name="Ding S.J."/>
            <person name="Wang X.J."/>
            <person name="Zhu J.G."/>
            <person name="Ruan X.D."/>
            <person name="Zhao L."/>
            <person name="Wei J.T."/>
            <person name="Ye R.Z."/>
            <person name="Que T.C."/>
            <person name="Du C.H."/>
            <person name="Zhou Y.H."/>
            <person name="Cheng J.X."/>
            <person name="Dai P.F."/>
            <person name="Guo W.B."/>
            <person name="Han X.H."/>
            <person name="Huang E.J."/>
            <person name="Li L.F."/>
            <person name="Wei W."/>
            <person name="Gao Y.C."/>
            <person name="Liu J.Z."/>
            <person name="Shao H.Z."/>
            <person name="Wang X."/>
            <person name="Wang C.C."/>
            <person name="Yang T.C."/>
            <person name="Huo Q.B."/>
            <person name="Li W."/>
            <person name="Chen H.Y."/>
            <person name="Chen S.E."/>
            <person name="Zhou L.G."/>
            <person name="Ni X.B."/>
            <person name="Tian J.H."/>
            <person name="Sheng Y."/>
            <person name="Liu T."/>
            <person name="Pan Y.S."/>
            <person name="Xia L.Y."/>
            <person name="Li J."/>
            <person name="Zhao F."/>
            <person name="Cao W.C."/>
        </authorList>
    </citation>
    <scope>NUCLEOTIDE SEQUENCE [LARGE SCALE GENOMIC DNA]</scope>
    <source>
        <strain evidence="1">Iper-2018</strain>
    </source>
</reference>
<accession>A0AC60QY47</accession>
<comment type="caution">
    <text evidence="1">The sequence shown here is derived from an EMBL/GenBank/DDBJ whole genome shotgun (WGS) entry which is preliminary data.</text>
</comment>
<gene>
    <name evidence="1" type="ORF">HPB47_014013</name>
</gene>
<evidence type="ECO:0000313" key="2">
    <source>
        <dbReference type="Proteomes" id="UP000805193"/>
    </source>
</evidence>
<proteinExistence type="predicted"/>
<dbReference type="EMBL" id="JABSTQ010002296">
    <property type="protein sequence ID" value="KAG0444241.1"/>
    <property type="molecule type" value="Genomic_DNA"/>
</dbReference>
<sequence>MEMYNDREFSARFRFAKTTVRELLCTLSLQPSWDDRGKPLTPLLQLLVALRFYGAVAFQTVTGDLVNVSQPTVCRVVGKVTDLIARELFPKLVKFPGEAGSTRCNAAMHDFYKIAKFPGVTGCIDCTHVRIKSPGGDDAEAFRNRKGYFSLNVQAITGPQLQFFDVVASWPGSVHDSRIFDNCRARVLYERAVMPGVLLGDMGYACTPFLMTPLADPGTTDGPGDKYNKAHIKTRNSIERAFGVWKRRFPCLDMRLQHKPTRSAAIITACAALHNLGREMSDPCPPAVALPPLPKPRRKRPLPPLPRIPADTGTSNKFSCDCRLAWVLHLENATRSDKFRRELRHVKCDFEAQGNLSSSKVSRLSASQLGCSEDYARPSFGTASRGKVHPRRPPVEDKGRRGDDDEGNKIVDEGAVSNVPDTVTENERDRDAQSMDNDVEVVLSQQKALRKHTFRSRKSNGSPAGAAAFALHALQFSGLVLFSKTLSTCR</sequence>
<keyword evidence="2" id="KW-1185">Reference proteome</keyword>
<name>A0AC60QY47_IXOPE</name>